<comment type="caution">
    <text evidence="9">The sequence shown here is derived from an EMBL/GenBank/DDBJ whole genome shotgun (WGS) entry which is preliminary data.</text>
</comment>
<comment type="subcellular location">
    <subcellularLocation>
        <location evidence="1">Cell membrane</location>
        <topology evidence="1">Multi-pass membrane protein</topology>
    </subcellularLocation>
</comment>
<keyword evidence="4 7" id="KW-0812">Transmembrane</keyword>
<comment type="similarity">
    <text evidence="2">Belongs to the UPF0702 family.</text>
</comment>
<protein>
    <submittedName>
        <fullName evidence="9">DUF421 domain-containing protein</fullName>
    </submittedName>
</protein>
<proteinExistence type="inferred from homology"/>
<organism evidence="9 10">
    <name type="scientific">Anaerotruncus massiliensis</name>
    <name type="common">ex Liu et al. 2021</name>
    <dbReference type="NCBI Taxonomy" id="2321404"/>
    <lineage>
        <taxon>Bacteria</taxon>
        <taxon>Bacillati</taxon>
        <taxon>Bacillota</taxon>
        <taxon>Clostridia</taxon>
        <taxon>Eubacteriales</taxon>
        <taxon>Oscillospiraceae</taxon>
        <taxon>Anaerotruncus</taxon>
    </lineage>
</organism>
<evidence type="ECO:0000256" key="5">
    <source>
        <dbReference type="ARBA" id="ARBA00022989"/>
    </source>
</evidence>
<evidence type="ECO:0000256" key="7">
    <source>
        <dbReference type="SAM" id="Phobius"/>
    </source>
</evidence>
<name>A0A498CV65_9FIRM</name>
<keyword evidence="6 7" id="KW-0472">Membrane</keyword>
<dbReference type="AlphaFoldDB" id="A0A498CV65"/>
<feature type="transmembrane region" description="Helical" evidence="7">
    <location>
        <begin position="34"/>
        <end position="57"/>
    </location>
</feature>
<evidence type="ECO:0000259" key="8">
    <source>
        <dbReference type="Pfam" id="PF04239"/>
    </source>
</evidence>
<accession>A0A498CV65</accession>
<keyword evidence="5 7" id="KW-1133">Transmembrane helix</keyword>
<dbReference type="Pfam" id="PF04239">
    <property type="entry name" value="DUF421"/>
    <property type="match status" value="1"/>
</dbReference>
<reference evidence="9 10" key="1">
    <citation type="submission" date="2018-10" db="EMBL/GenBank/DDBJ databases">
        <title>Anaerotruncus faecis sp. nov., isolated from human feces.</title>
        <authorList>
            <person name="Wang Y.-J."/>
        </authorList>
    </citation>
    <scope>NUCLEOTIDE SEQUENCE [LARGE SCALE GENOMIC DNA]</scope>
    <source>
        <strain evidence="9 10">22A2-44</strain>
    </source>
</reference>
<evidence type="ECO:0000256" key="3">
    <source>
        <dbReference type="ARBA" id="ARBA00022475"/>
    </source>
</evidence>
<evidence type="ECO:0000256" key="6">
    <source>
        <dbReference type="ARBA" id="ARBA00023136"/>
    </source>
</evidence>
<dbReference type="Gene3D" id="3.30.240.20">
    <property type="entry name" value="bsu07140 like domains"/>
    <property type="match status" value="2"/>
</dbReference>
<gene>
    <name evidence="9" type="ORF">D4A47_01965</name>
</gene>
<dbReference type="PANTHER" id="PTHR34582">
    <property type="entry name" value="UPF0702 TRANSMEMBRANE PROTEIN YCAP"/>
    <property type="match status" value="1"/>
</dbReference>
<dbReference type="InterPro" id="IPR023090">
    <property type="entry name" value="UPF0702_alpha/beta_dom_sf"/>
</dbReference>
<evidence type="ECO:0000256" key="2">
    <source>
        <dbReference type="ARBA" id="ARBA00006448"/>
    </source>
</evidence>
<feature type="domain" description="YetF C-terminal" evidence="8">
    <location>
        <begin position="58"/>
        <end position="191"/>
    </location>
</feature>
<keyword evidence="10" id="KW-1185">Reference proteome</keyword>
<dbReference type="PANTHER" id="PTHR34582:SF6">
    <property type="entry name" value="UPF0702 TRANSMEMBRANE PROTEIN YCAP"/>
    <property type="match status" value="1"/>
</dbReference>
<evidence type="ECO:0000313" key="9">
    <source>
        <dbReference type="EMBL" id="RLL14879.1"/>
    </source>
</evidence>
<evidence type="ECO:0000256" key="1">
    <source>
        <dbReference type="ARBA" id="ARBA00004651"/>
    </source>
</evidence>
<dbReference type="Proteomes" id="UP000276301">
    <property type="component" value="Unassembled WGS sequence"/>
</dbReference>
<dbReference type="InterPro" id="IPR007353">
    <property type="entry name" value="DUF421"/>
</dbReference>
<evidence type="ECO:0000256" key="4">
    <source>
        <dbReference type="ARBA" id="ARBA00022692"/>
    </source>
</evidence>
<dbReference type="GO" id="GO:0005886">
    <property type="term" value="C:plasma membrane"/>
    <property type="evidence" value="ECO:0007669"/>
    <property type="project" value="UniProtKB-SubCell"/>
</dbReference>
<keyword evidence="3" id="KW-1003">Cell membrane</keyword>
<evidence type="ECO:0000313" key="10">
    <source>
        <dbReference type="Proteomes" id="UP000276301"/>
    </source>
</evidence>
<dbReference type="EMBL" id="RCHT01000001">
    <property type="protein sequence ID" value="RLL14879.1"/>
    <property type="molecule type" value="Genomic_DNA"/>
</dbReference>
<sequence>MGKRQIGQLQPSELVVTILVSNIATMAIEDSNVPLIGGIIPILTLVSFDVLISAMTLRYKKMRRIVSGTPRVIIRDGKIDQKQLKELRFTIDDMMEELRGKDIFDVRDVAFAIVETTGSLSVYPKFTAQPATAGMLNLQAPPGADAPPVVLIADGVVIDSALGYCNLKYEWLEKTITDNGYTTQDIFLMTCNRQADYLIVPKAQLKVKDRKEDAS</sequence>